<feature type="coiled-coil region" evidence="1">
    <location>
        <begin position="5"/>
        <end position="39"/>
    </location>
</feature>
<dbReference type="Proteomes" id="UP001497497">
    <property type="component" value="Unassembled WGS sequence"/>
</dbReference>
<evidence type="ECO:0000313" key="3">
    <source>
        <dbReference type="EMBL" id="CAL1538591.1"/>
    </source>
</evidence>
<name>A0AAV2HXT3_LYMST</name>
<gene>
    <name evidence="3" type="ORF">GSLYS_00012412001</name>
</gene>
<keyword evidence="1" id="KW-0175">Coiled coil</keyword>
<evidence type="ECO:0000256" key="2">
    <source>
        <dbReference type="SAM" id="MobiDB-lite"/>
    </source>
</evidence>
<feature type="compositionally biased region" description="Polar residues" evidence="2">
    <location>
        <begin position="95"/>
        <end position="109"/>
    </location>
</feature>
<feature type="region of interest" description="Disordered" evidence="2">
    <location>
        <begin position="90"/>
        <end position="111"/>
    </location>
</feature>
<keyword evidence="4" id="KW-1185">Reference proteome</keyword>
<comment type="caution">
    <text evidence="3">The sequence shown here is derived from an EMBL/GenBank/DDBJ whole genome shotgun (WGS) entry which is preliminary data.</text>
</comment>
<reference evidence="3 4" key="1">
    <citation type="submission" date="2024-04" db="EMBL/GenBank/DDBJ databases">
        <authorList>
            <consortium name="Genoscope - CEA"/>
            <person name="William W."/>
        </authorList>
    </citation>
    <scope>NUCLEOTIDE SEQUENCE [LARGE SCALE GENOMIC DNA]</scope>
</reference>
<accession>A0AAV2HXT3</accession>
<proteinExistence type="predicted"/>
<dbReference type="EMBL" id="CAXITT010000305">
    <property type="protein sequence ID" value="CAL1538591.1"/>
    <property type="molecule type" value="Genomic_DNA"/>
</dbReference>
<organism evidence="3 4">
    <name type="scientific">Lymnaea stagnalis</name>
    <name type="common">Great pond snail</name>
    <name type="synonym">Helix stagnalis</name>
    <dbReference type="NCBI Taxonomy" id="6523"/>
    <lineage>
        <taxon>Eukaryota</taxon>
        <taxon>Metazoa</taxon>
        <taxon>Spiralia</taxon>
        <taxon>Lophotrochozoa</taxon>
        <taxon>Mollusca</taxon>
        <taxon>Gastropoda</taxon>
        <taxon>Heterobranchia</taxon>
        <taxon>Euthyneura</taxon>
        <taxon>Panpulmonata</taxon>
        <taxon>Hygrophila</taxon>
        <taxon>Lymnaeoidea</taxon>
        <taxon>Lymnaeidae</taxon>
        <taxon>Lymnaea</taxon>
    </lineage>
</organism>
<evidence type="ECO:0000313" key="4">
    <source>
        <dbReference type="Proteomes" id="UP001497497"/>
    </source>
</evidence>
<protein>
    <submittedName>
        <fullName evidence="3">Uncharacterized protein</fullName>
    </submittedName>
</protein>
<dbReference type="AlphaFoldDB" id="A0AAV2HXT3"/>
<evidence type="ECO:0000256" key="1">
    <source>
        <dbReference type="SAM" id="Coils"/>
    </source>
</evidence>
<sequence length="367" mass="41792">MTTNISNMQRLVANLNRQLETLKEERDHLVEVVDDYVNQVQAGVGEWVGGEPESQAGFVETAVSIQQAIAFVFSKSQEFTERIKKENSEVMAEASNDQSSIKSTTSVRSDPQHEQIILNSGNMEQETGFKAPGVIKDVQPFYSLMVKLSILEETVYSFQKMTEQVQEKQSHMEKLLKTVFDQQSQVNRKLDSVSESHVKSKNRIKDHDNNLNGVMAAIKRLDASMSNNNAKIDRFQIQMKENAKSMQDMKSQIRSHRAALDKDLMAINDLSLNTEQEIFVKIKKLEASINLMPFKCKRKHCTAQQNDPMDTIGMICQMLVKRVDHLEELREILNKSSTTRNSRIEKVDALEAKVVELSKTISTFSSW</sequence>